<sequence>MLDGNIDAHMAGDLDKRKSTSGYLMTFTGGAVSGQSKLQKIIALFTMEVNGRVHRSSEACKETLWLLKFLQHLESKMLFLEKVHTNDNHADMLTKVLPREAYVLQAEGRIKEMLETENFKTFLAIA</sequence>
<dbReference type="EMBL" id="JBAMMX010000015">
    <property type="protein sequence ID" value="KAK6925960.1"/>
    <property type="molecule type" value="Genomic_DNA"/>
</dbReference>
<reference evidence="1 2" key="1">
    <citation type="submission" date="2023-12" db="EMBL/GenBank/DDBJ databases">
        <title>A high-quality genome assembly for Dillenia turbinata (Dilleniales).</title>
        <authorList>
            <person name="Chanderbali A."/>
        </authorList>
    </citation>
    <scope>NUCLEOTIDE SEQUENCE [LARGE SCALE GENOMIC DNA]</scope>
    <source>
        <strain evidence="1">LSX21</strain>
        <tissue evidence="1">Leaf</tissue>
    </source>
</reference>
<protein>
    <submittedName>
        <fullName evidence="1">Uncharacterized protein</fullName>
    </submittedName>
</protein>
<organism evidence="1 2">
    <name type="scientific">Dillenia turbinata</name>
    <dbReference type="NCBI Taxonomy" id="194707"/>
    <lineage>
        <taxon>Eukaryota</taxon>
        <taxon>Viridiplantae</taxon>
        <taxon>Streptophyta</taxon>
        <taxon>Embryophyta</taxon>
        <taxon>Tracheophyta</taxon>
        <taxon>Spermatophyta</taxon>
        <taxon>Magnoliopsida</taxon>
        <taxon>eudicotyledons</taxon>
        <taxon>Gunneridae</taxon>
        <taxon>Pentapetalae</taxon>
        <taxon>Dilleniales</taxon>
        <taxon>Dilleniaceae</taxon>
        <taxon>Dillenia</taxon>
    </lineage>
</organism>
<evidence type="ECO:0000313" key="2">
    <source>
        <dbReference type="Proteomes" id="UP001370490"/>
    </source>
</evidence>
<dbReference type="CDD" id="cd09272">
    <property type="entry name" value="RNase_HI_RT_Ty1"/>
    <property type="match status" value="1"/>
</dbReference>
<keyword evidence="2" id="KW-1185">Reference proteome</keyword>
<dbReference type="AlphaFoldDB" id="A0AAN8V1P1"/>
<accession>A0AAN8V1P1</accession>
<comment type="caution">
    <text evidence="1">The sequence shown here is derived from an EMBL/GenBank/DDBJ whole genome shotgun (WGS) entry which is preliminary data.</text>
</comment>
<dbReference type="Proteomes" id="UP001370490">
    <property type="component" value="Unassembled WGS sequence"/>
</dbReference>
<evidence type="ECO:0000313" key="1">
    <source>
        <dbReference type="EMBL" id="KAK6925960.1"/>
    </source>
</evidence>
<name>A0AAN8V1P1_9MAGN</name>
<proteinExistence type="predicted"/>
<gene>
    <name evidence="1" type="ORF">RJ641_007679</name>
</gene>